<feature type="domain" description="ABM" evidence="1">
    <location>
        <begin position="3"/>
        <end position="92"/>
    </location>
</feature>
<keyword evidence="3" id="KW-1185">Reference proteome</keyword>
<dbReference type="EMBL" id="JBHSDT010000004">
    <property type="protein sequence ID" value="MFC4403086.1"/>
    <property type="molecule type" value="Genomic_DNA"/>
</dbReference>
<dbReference type="GO" id="GO:0004497">
    <property type="term" value="F:monooxygenase activity"/>
    <property type="evidence" value="ECO:0007669"/>
    <property type="project" value="UniProtKB-KW"/>
</dbReference>
<dbReference type="PANTHER" id="PTHR33336">
    <property type="entry name" value="QUINOL MONOOXYGENASE YGIN-RELATED"/>
    <property type="match status" value="1"/>
</dbReference>
<dbReference type="InterPro" id="IPR050744">
    <property type="entry name" value="AI-2_Isomerase_LsrG"/>
</dbReference>
<protein>
    <submittedName>
        <fullName evidence="2">Quinol monooxygenase</fullName>
        <ecNumber evidence="2">1.-.-.-</ecNumber>
    </submittedName>
</protein>
<dbReference type="InterPro" id="IPR007138">
    <property type="entry name" value="ABM_dom"/>
</dbReference>
<dbReference type="PANTHER" id="PTHR33336:SF15">
    <property type="entry name" value="ABM DOMAIN-CONTAINING PROTEIN"/>
    <property type="match status" value="1"/>
</dbReference>
<organism evidence="2 3">
    <name type="scientific">Gracilibacillus xinjiangensis</name>
    <dbReference type="NCBI Taxonomy" id="1193282"/>
    <lineage>
        <taxon>Bacteria</taxon>
        <taxon>Bacillati</taxon>
        <taxon>Bacillota</taxon>
        <taxon>Bacilli</taxon>
        <taxon>Bacillales</taxon>
        <taxon>Bacillaceae</taxon>
        <taxon>Gracilibacillus</taxon>
    </lineage>
</organism>
<keyword evidence="2" id="KW-0560">Oxidoreductase</keyword>
<sequence>MMIVIIARMQVDPLYLNDFRENINFLIKASQEEKGNISYSLYQDVNQANLFIMIEKWMGEEAIEAHKRTSHLTQFIDYTHNALLEPLHVEKFYAIGDF</sequence>
<name>A0ABV8WT83_9BACI</name>
<keyword evidence="2" id="KW-0503">Monooxygenase</keyword>
<evidence type="ECO:0000313" key="3">
    <source>
        <dbReference type="Proteomes" id="UP001595882"/>
    </source>
</evidence>
<accession>A0ABV8WT83</accession>
<evidence type="ECO:0000313" key="2">
    <source>
        <dbReference type="EMBL" id="MFC4403086.1"/>
    </source>
</evidence>
<dbReference type="PROSITE" id="PS51725">
    <property type="entry name" value="ABM"/>
    <property type="match status" value="1"/>
</dbReference>
<dbReference type="InterPro" id="IPR011008">
    <property type="entry name" value="Dimeric_a/b-barrel"/>
</dbReference>
<gene>
    <name evidence="2" type="ORF">ACFOY7_08360</name>
</gene>
<comment type="caution">
    <text evidence="2">The sequence shown here is derived from an EMBL/GenBank/DDBJ whole genome shotgun (WGS) entry which is preliminary data.</text>
</comment>
<dbReference type="SUPFAM" id="SSF54909">
    <property type="entry name" value="Dimeric alpha+beta barrel"/>
    <property type="match status" value="1"/>
</dbReference>
<proteinExistence type="predicted"/>
<reference evidence="3" key="1">
    <citation type="journal article" date="2019" name="Int. J. Syst. Evol. Microbiol.">
        <title>The Global Catalogue of Microorganisms (GCM) 10K type strain sequencing project: providing services to taxonomists for standard genome sequencing and annotation.</title>
        <authorList>
            <consortium name="The Broad Institute Genomics Platform"/>
            <consortium name="The Broad Institute Genome Sequencing Center for Infectious Disease"/>
            <person name="Wu L."/>
            <person name="Ma J."/>
        </authorList>
    </citation>
    <scope>NUCLEOTIDE SEQUENCE [LARGE SCALE GENOMIC DNA]</scope>
    <source>
        <strain evidence="3">CCUG 37865</strain>
    </source>
</reference>
<dbReference type="RefSeq" id="WP_390251294.1">
    <property type="nucleotide sequence ID" value="NZ_JBHSDT010000004.1"/>
</dbReference>
<dbReference type="Proteomes" id="UP001595882">
    <property type="component" value="Unassembled WGS sequence"/>
</dbReference>
<dbReference type="EC" id="1.-.-.-" evidence="2"/>
<dbReference type="Pfam" id="PF03992">
    <property type="entry name" value="ABM"/>
    <property type="match status" value="1"/>
</dbReference>
<dbReference type="Gene3D" id="3.30.70.100">
    <property type="match status" value="1"/>
</dbReference>
<evidence type="ECO:0000259" key="1">
    <source>
        <dbReference type="PROSITE" id="PS51725"/>
    </source>
</evidence>